<evidence type="ECO:0000313" key="1">
    <source>
        <dbReference type="EMBL" id="DAD66003.1"/>
    </source>
</evidence>
<protein>
    <submittedName>
        <fullName evidence="1">MerR HTH family regulatory protein</fullName>
    </submittedName>
</protein>
<sequence>MARRQIYAVYKGEENLADGTAEELSKKFGVKVDTLRFWASPASHKRNKGQRLIVIKLGKEEVNDE</sequence>
<accession>A0A8S5L7U4</accession>
<reference evidence="1" key="1">
    <citation type="journal article" date="2021" name="Proc. Natl. Acad. Sci. U.S.A.">
        <title>A Catalog of Tens of Thousands of Viruses from Human Metagenomes Reveals Hidden Associations with Chronic Diseases.</title>
        <authorList>
            <person name="Tisza M.J."/>
            <person name="Buck C.B."/>
        </authorList>
    </citation>
    <scope>NUCLEOTIDE SEQUENCE</scope>
    <source>
        <strain evidence="1">CtKHS5</strain>
    </source>
</reference>
<proteinExistence type="predicted"/>
<dbReference type="EMBL" id="BK014652">
    <property type="protein sequence ID" value="DAD66003.1"/>
    <property type="molecule type" value="Genomic_DNA"/>
</dbReference>
<organism evidence="1">
    <name type="scientific">Myoviridae sp. ctKHS5</name>
    <dbReference type="NCBI Taxonomy" id="2823541"/>
    <lineage>
        <taxon>Viruses</taxon>
        <taxon>Duplodnaviria</taxon>
        <taxon>Heunggongvirae</taxon>
        <taxon>Uroviricota</taxon>
        <taxon>Caudoviricetes</taxon>
    </lineage>
</organism>
<name>A0A8S5L7U4_9CAUD</name>